<dbReference type="EMBL" id="JAAAWN010000015">
    <property type="protein sequence ID" value="NDV91960.1"/>
    <property type="molecule type" value="Genomic_DNA"/>
</dbReference>
<comment type="caution">
    <text evidence="2">The sequence shown here is derived from an EMBL/GenBank/DDBJ whole genome shotgun (WGS) entry which is preliminary data.</text>
</comment>
<organism evidence="2 3">
    <name type="scientific">Alteromonas profundi</name>
    <dbReference type="NCBI Taxonomy" id="2696062"/>
    <lineage>
        <taxon>Bacteria</taxon>
        <taxon>Pseudomonadati</taxon>
        <taxon>Pseudomonadota</taxon>
        <taxon>Gammaproteobacteria</taxon>
        <taxon>Alteromonadales</taxon>
        <taxon>Alteromonadaceae</taxon>
        <taxon>Alteromonas/Salinimonas group</taxon>
        <taxon>Alteromonas</taxon>
    </lineage>
</organism>
<protein>
    <submittedName>
        <fullName evidence="2">TraB/GumN family protein</fullName>
    </submittedName>
</protein>
<dbReference type="PANTHER" id="PTHR40590">
    <property type="entry name" value="CYTOPLASMIC PROTEIN-RELATED"/>
    <property type="match status" value="1"/>
</dbReference>
<dbReference type="PROSITE" id="PS51257">
    <property type="entry name" value="PROKAR_LIPOPROTEIN"/>
    <property type="match status" value="1"/>
</dbReference>
<feature type="chain" id="PRO_5030535309" evidence="1">
    <location>
        <begin position="22"/>
        <end position="287"/>
    </location>
</feature>
<accession>A0A7X5LNM5</accession>
<keyword evidence="1" id="KW-0732">Signal</keyword>
<sequence length="287" mass="32372">MFRVCAFWIFVTTFVSLSCNAASVFKVSKEGNHLYIGGTLHLLSEDDYPLPVQYQSAYEKSQLIVFETDLAALSSEEFSKAMLNALTYKDGKTLKDTLAPETLKALSQHLETRGLNLSQFITYKPALMSMTLSMIELQQMGLTSEGVDKYFHQLARLDEKPVAWLESPEQQISFIAHMGSDNPNAFMRYSLNDLTTLPTLLPVLKESWKSGNLERMYNESLVDFKAEYPDVFSTIITHRNTAWLRDIESYLATPETEFVLVGALHLPGEVGLLQKLTARGYTVSQVN</sequence>
<dbReference type="Pfam" id="PF01963">
    <property type="entry name" value="TraB_PrgY_gumN"/>
    <property type="match status" value="1"/>
</dbReference>
<dbReference type="InterPro" id="IPR002816">
    <property type="entry name" value="TraB/PrgY/GumN_fam"/>
</dbReference>
<dbReference type="RefSeq" id="WP_163086150.1">
    <property type="nucleotide sequence ID" value="NZ_JAAAWN010000015.1"/>
</dbReference>
<dbReference type="Proteomes" id="UP000470213">
    <property type="component" value="Unassembled WGS sequence"/>
</dbReference>
<feature type="signal peptide" evidence="1">
    <location>
        <begin position="1"/>
        <end position="21"/>
    </location>
</feature>
<dbReference type="InterPro" id="IPR047111">
    <property type="entry name" value="YbaP-like"/>
</dbReference>
<proteinExistence type="predicted"/>
<reference evidence="2 3" key="1">
    <citation type="submission" date="2020-01" db="EMBL/GenBank/DDBJ databases">
        <authorList>
            <person name="Chen J."/>
            <person name="Zhu S."/>
            <person name="Yang J."/>
        </authorList>
    </citation>
    <scope>NUCLEOTIDE SEQUENCE [LARGE SCALE GENOMIC DNA]</scope>
    <source>
        <strain evidence="2 3">345S023</strain>
    </source>
</reference>
<name>A0A7X5LNM5_9ALTE</name>
<evidence type="ECO:0000256" key="1">
    <source>
        <dbReference type="SAM" id="SignalP"/>
    </source>
</evidence>
<keyword evidence="3" id="KW-1185">Reference proteome</keyword>
<evidence type="ECO:0000313" key="2">
    <source>
        <dbReference type="EMBL" id="NDV91960.1"/>
    </source>
</evidence>
<dbReference type="CDD" id="cd14789">
    <property type="entry name" value="Tiki"/>
    <property type="match status" value="1"/>
</dbReference>
<dbReference type="AlphaFoldDB" id="A0A7X5LNM5"/>
<evidence type="ECO:0000313" key="3">
    <source>
        <dbReference type="Proteomes" id="UP000470213"/>
    </source>
</evidence>
<gene>
    <name evidence="2" type="ORF">GTH32_12305</name>
</gene>
<dbReference type="PANTHER" id="PTHR40590:SF1">
    <property type="entry name" value="CYTOPLASMIC PROTEIN"/>
    <property type="match status" value="1"/>
</dbReference>